<keyword evidence="1" id="KW-0732">Signal</keyword>
<keyword evidence="3" id="KW-1185">Reference proteome</keyword>
<evidence type="ECO:0000256" key="1">
    <source>
        <dbReference type="SAM" id="SignalP"/>
    </source>
</evidence>
<proteinExistence type="predicted"/>
<organism evidence="2 3">
    <name type="scientific">Phellinidium pouzarii</name>
    <dbReference type="NCBI Taxonomy" id="167371"/>
    <lineage>
        <taxon>Eukaryota</taxon>
        <taxon>Fungi</taxon>
        <taxon>Dikarya</taxon>
        <taxon>Basidiomycota</taxon>
        <taxon>Agaricomycotina</taxon>
        <taxon>Agaricomycetes</taxon>
        <taxon>Hymenochaetales</taxon>
        <taxon>Hymenochaetaceae</taxon>
        <taxon>Phellinidium</taxon>
    </lineage>
</organism>
<evidence type="ECO:0000313" key="2">
    <source>
        <dbReference type="EMBL" id="THH10444.1"/>
    </source>
</evidence>
<feature type="signal peptide" evidence="1">
    <location>
        <begin position="1"/>
        <end position="20"/>
    </location>
</feature>
<name>A0A4S4LEY5_9AGAM</name>
<dbReference type="Proteomes" id="UP000308199">
    <property type="component" value="Unassembled WGS sequence"/>
</dbReference>
<evidence type="ECO:0008006" key="4">
    <source>
        <dbReference type="Google" id="ProtNLM"/>
    </source>
</evidence>
<reference evidence="2 3" key="1">
    <citation type="submission" date="2019-02" db="EMBL/GenBank/DDBJ databases">
        <title>Genome sequencing of the rare red list fungi Phellinidium pouzarii.</title>
        <authorList>
            <person name="Buettner E."/>
            <person name="Kellner H."/>
        </authorList>
    </citation>
    <scope>NUCLEOTIDE SEQUENCE [LARGE SCALE GENOMIC DNA]</scope>
    <source>
        <strain evidence="2 3">DSM 108285</strain>
    </source>
</reference>
<dbReference type="EMBL" id="SGPK01000036">
    <property type="protein sequence ID" value="THH10444.1"/>
    <property type="molecule type" value="Genomic_DNA"/>
</dbReference>
<sequence length="96" mass="9954">MFKGALLSFFILVSVNVAVASPQVEMPAMVCTTPAGTNNPDLASLLASFGIEEITCTPGEKCIPTSLQDLEELPGLGPILIAANETNVIGSCQPAY</sequence>
<feature type="chain" id="PRO_5020904749" description="Hydrophobin" evidence="1">
    <location>
        <begin position="21"/>
        <end position="96"/>
    </location>
</feature>
<evidence type="ECO:0000313" key="3">
    <source>
        <dbReference type="Proteomes" id="UP000308199"/>
    </source>
</evidence>
<accession>A0A4S4LEY5</accession>
<gene>
    <name evidence="2" type="ORF">EW145_g1328</name>
</gene>
<dbReference type="AlphaFoldDB" id="A0A4S4LEY5"/>
<protein>
    <recommendedName>
        <fullName evidence="4">Hydrophobin</fullName>
    </recommendedName>
</protein>
<comment type="caution">
    <text evidence="2">The sequence shown here is derived from an EMBL/GenBank/DDBJ whole genome shotgun (WGS) entry which is preliminary data.</text>
</comment>